<sequence length="202" mass="22755">MPVSNLYIYSQSQASDVHHTTPQSKLCILLSIMKSLLILCIAASAALASAVSSRVARPPPRTFGGYVPGRYVVPGRYDQTRDVESIIAYPDHANAKRIAAADVEAEPEAHRRRGLNHGSTERGRYKRVADADADAGPEDRRRHGWTTERDHYKRDADAHDGARRRHGWTTERGHFKRDRDADADADAGPRRRYGWTTERVHY</sequence>
<dbReference type="Proteomes" id="UP001152607">
    <property type="component" value="Unassembled WGS sequence"/>
</dbReference>
<evidence type="ECO:0000313" key="3">
    <source>
        <dbReference type="Proteomes" id="UP001152607"/>
    </source>
</evidence>
<feature type="compositionally biased region" description="Basic and acidic residues" evidence="1">
    <location>
        <begin position="119"/>
        <end position="130"/>
    </location>
</feature>
<organism evidence="2 3">
    <name type="scientific">Periconia digitata</name>
    <dbReference type="NCBI Taxonomy" id="1303443"/>
    <lineage>
        <taxon>Eukaryota</taxon>
        <taxon>Fungi</taxon>
        <taxon>Dikarya</taxon>
        <taxon>Ascomycota</taxon>
        <taxon>Pezizomycotina</taxon>
        <taxon>Dothideomycetes</taxon>
        <taxon>Pleosporomycetidae</taxon>
        <taxon>Pleosporales</taxon>
        <taxon>Massarineae</taxon>
        <taxon>Periconiaceae</taxon>
        <taxon>Periconia</taxon>
    </lineage>
</organism>
<gene>
    <name evidence="2" type="ORF">PDIGIT_LOCUS10255</name>
</gene>
<evidence type="ECO:0000256" key="1">
    <source>
        <dbReference type="SAM" id="MobiDB-lite"/>
    </source>
</evidence>
<feature type="compositionally biased region" description="Basic and acidic residues" evidence="1">
    <location>
        <begin position="137"/>
        <end position="161"/>
    </location>
</feature>
<comment type="caution">
    <text evidence="2">The sequence shown here is derived from an EMBL/GenBank/DDBJ whole genome shotgun (WGS) entry which is preliminary data.</text>
</comment>
<accession>A0A9W4XX65</accession>
<protein>
    <submittedName>
        <fullName evidence="2">Uncharacterized protein</fullName>
    </submittedName>
</protein>
<feature type="compositionally biased region" description="Basic and acidic residues" evidence="1">
    <location>
        <begin position="168"/>
        <end position="182"/>
    </location>
</feature>
<reference evidence="2" key="1">
    <citation type="submission" date="2023-01" db="EMBL/GenBank/DDBJ databases">
        <authorList>
            <person name="Van Ghelder C."/>
            <person name="Rancurel C."/>
        </authorList>
    </citation>
    <scope>NUCLEOTIDE SEQUENCE</scope>
    <source>
        <strain evidence="2">CNCM I-4278</strain>
    </source>
</reference>
<feature type="region of interest" description="Disordered" evidence="1">
    <location>
        <begin position="104"/>
        <end position="202"/>
    </location>
</feature>
<keyword evidence="3" id="KW-1185">Reference proteome</keyword>
<name>A0A9W4XX65_9PLEO</name>
<evidence type="ECO:0000313" key="2">
    <source>
        <dbReference type="EMBL" id="CAI6337147.1"/>
    </source>
</evidence>
<dbReference type="AlphaFoldDB" id="A0A9W4XX65"/>
<proteinExistence type="predicted"/>
<dbReference type="EMBL" id="CAOQHR010000007">
    <property type="protein sequence ID" value="CAI6337147.1"/>
    <property type="molecule type" value="Genomic_DNA"/>
</dbReference>